<reference evidence="4 5" key="1">
    <citation type="journal article" date="2021" name="Hortic Res">
        <title>Chromosome-scale assembly of the Dendrobium chrysotoxum genome enhances the understanding of orchid evolution.</title>
        <authorList>
            <person name="Zhang Y."/>
            <person name="Zhang G.Q."/>
            <person name="Zhang D."/>
            <person name="Liu X.D."/>
            <person name="Xu X.Y."/>
            <person name="Sun W.H."/>
            <person name="Yu X."/>
            <person name="Zhu X."/>
            <person name="Wang Z.W."/>
            <person name="Zhao X."/>
            <person name="Zhong W.Y."/>
            <person name="Chen H."/>
            <person name="Yin W.L."/>
            <person name="Huang T."/>
            <person name="Niu S.C."/>
            <person name="Liu Z.J."/>
        </authorList>
    </citation>
    <scope>NUCLEOTIDE SEQUENCE [LARGE SCALE GENOMIC DNA]</scope>
    <source>
        <strain evidence="4">Lindl</strain>
    </source>
</reference>
<dbReference type="InterPro" id="IPR003439">
    <property type="entry name" value="ABC_transporter-like_ATP-bd"/>
</dbReference>
<dbReference type="AlphaFoldDB" id="A0AAV7FKV9"/>
<comment type="caution">
    <text evidence="4">The sequence shown here is derived from an EMBL/GenBank/DDBJ whole genome shotgun (WGS) entry which is preliminary data.</text>
</comment>
<dbReference type="Pfam" id="PF14510">
    <property type="entry name" value="ABC_trans_N"/>
    <property type="match status" value="1"/>
</dbReference>
<feature type="region of interest" description="Disordered" evidence="1">
    <location>
        <begin position="1"/>
        <end position="33"/>
    </location>
</feature>
<dbReference type="PANTHER" id="PTHR48040">
    <property type="entry name" value="PLEIOTROPIC DRUG RESISTANCE PROTEIN 1-LIKE ISOFORM X1"/>
    <property type="match status" value="1"/>
</dbReference>
<keyword evidence="5" id="KW-1185">Reference proteome</keyword>
<feature type="domain" description="Pleiotropic ABC efflux transporter N-terminal" evidence="3">
    <location>
        <begin position="96"/>
        <end position="145"/>
    </location>
</feature>
<dbReference type="Proteomes" id="UP000775213">
    <property type="component" value="Unassembled WGS sequence"/>
</dbReference>
<dbReference type="PANTHER" id="PTHR48040:SF28">
    <property type="entry name" value="ABC TRANSPORTER G FAMILY MEMBER 39-LIKE"/>
    <property type="match status" value="1"/>
</dbReference>
<protein>
    <submittedName>
        <fullName evidence="4">Uncharacterized protein</fullName>
    </submittedName>
</protein>
<accession>A0AAV7FKV9</accession>
<dbReference type="GO" id="GO:0005524">
    <property type="term" value="F:ATP binding"/>
    <property type="evidence" value="ECO:0007669"/>
    <property type="project" value="InterPro"/>
</dbReference>
<organism evidence="4 5">
    <name type="scientific">Dendrobium chrysotoxum</name>
    <name type="common">Orchid</name>
    <dbReference type="NCBI Taxonomy" id="161865"/>
    <lineage>
        <taxon>Eukaryota</taxon>
        <taxon>Viridiplantae</taxon>
        <taxon>Streptophyta</taxon>
        <taxon>Embryophyta</taxon>
        <taxon>Tracheophyta</taxon>
        <taxon>Spermatophyta</taxon>
        <taxon>Magnoliopsida</taxon>
        <taxon>Liliopsida</taxon>
        <taxon>Asparagales</taxon>
        <taxon>Orchidaceae</taxon>
        <taxon>Epidendroideae</taxon>
        <taxon>Malaxideae</taxon>
        <taxon>Dendrobiinae</taxon>
        <taxon>Dendrobium</taxon>
    </lineage>
</organism>
<evidence type="ECO:0000313" key="5">
    <source>
        <dbReference type="Proteomes" id="UP000775213"/>
    </source>
</evidence>
<evidence type="ECO:0000259" key="2">
    <source>
        <dbReference type="Pfam" id="PF00005"/>
    </source>
</evidence>
<evidence type="ECO:0000313" key="4">
    <source>
        <dbReference type="EMBL" id="KAH0450239.1"/>
    </source>
</evidence>
<name>A0AAV7FKV9_DENCH</name>
<feature type="domain" description="ABC transporter" evidence="2">
    <location>
        <begin position="171"/>
        <end position="295"/>
    </location>
</feature>
<dbReference type="GO" id="GO:0016887">
    <property type="term" value="F:ATP hydrolysis activity"/>
    <property type="evidence" value="ECO:0007669"/>
    <property type="project" value="InterPro"/>
</dbReference>
<dbReference type="Pfam" id="PF00005">
    <property type="entry name" value="ABC_tran"/>
    <property type="match status" value="1"/>
</dbReference>
<evidence type="ECO:0000256" key="1">
    <source>
        <dbReference type="SAM" id="MobiDB-lite"/>
    </source>
</evidence>
<dbReference type="EMBL" id="JAGFBR010000018">
    <property type="protein sequence ID" value="KAH0450239.1"/>
    <property type="molecule type" value="Genomic_DNA"/>
</dbReference>
<dbReference type="InterPro" id="IPR029481">
    <property type="entry name" value="ABC_trans_N"/>
</dbReference>
<gene>
    <name evidence="4" type="ORF">IEQ34_020931</name>
</gene>
<dbReference type="Gene3D" id="3.40.50.300">
    <property type="entry name" value="P-loop containing nucleotide triphosphate hydrolases"/>
    <property type="match status" value="1"/>
</dbReference>
<dbReference type="InterPro" id="IPR027417">
    <property type="entry name" value="P-loop_NTPase"/>
</dbReference>
<evidence type="ECO:0000259" key="3">
    <source>
        <dbReference type="Pfam" id="PF14510"/>
    </source>
</evidence>
<dbReference type="SUPFAM" id="SSF52540">
    <property type="entry name" value="P-loop containing nucleoside triphosphate hydrolases"/>
    <property type="match status" value="1"/>
</dbReference>
<sequence length="355" mass="39495">MDPSAEFSQSSGWSVSRTASPWVQMGNPWTSKNGAATDKEAEVFWSALENLQSSDRQRTGTIDERPALYKYEDVDVAKMGPTDRRLFIDRILRTADEDNAAFLKKLRHRIDNAGVQLPTVEVRFENITIRANCHVGTRALPTLLNESINLIESLFGLFGVRPTQMTKLNILNNISGVIRPSRMTLLLGPPSSGKTTLLLALAGKLQKSVEVSGDVTYNGYELREFFPQKTAAYISQYDMHTGEMTVKETLSFSERCQGVGERYGVQILGLDICSDTIVGDGMKRGISGGQRKRVSGDVTYNGYELSEFFPQKTAAYISQYDMHTGEMTVKETLSFSERCQGVGERYGKLIKSYAS</sequence>
<proteinExistence type="predicted"/>